<evidence type="ECO:0000313" key="2">
    <source>
        <dbReference type="EMBL" id="CDY68311.1"/>
    </source>
</evidence>
<dbReference type="InterPro" id="IPR006527">
    <property type="entry name" value="F-box-assoc_dom_typ1"/>
</dbReference>
<name>A0A078JRQ2_BRANA</name>
<dbReference type="Gramene" id="CDY68311">
    <property type="protein sequence ID" value="CDY68311"/>
    <property type="gene ID" value="GSBRNA2T00072818001"/>
</dbReference>
<reference evidence="2 3" key="1">
    <citation type="journal article" date="2014" name="Science">
        <title>Plant genetics. Early allopolyploid evolution in the post-Neolithic Brassica napus oilseed genome.</title>
        <authorList>
            <person name="Chalhoub B."/>
            <person name="Denoeud F."/>
            <person name="Liu S."/>
            <person name="Parkin I.A."/>
            <person name="Tang H."/>
            <person name="Wang X."/>
            <person name="Chiquet J."/>
            <person name="Belcram H."/>
            <person name="Tong C."/>
            <person name="Samans B."/>
            <person name="Correa M."/>
            <person name="Da Silva C."/>
            <person name="Just J."/>
            <person name="Falentin C."/>
            <person name="Koh C.S."/>
            <person name="Le Clainche I."/>
            <person name="Bernard M."/>
            <person name="Bento P."/>
            <person name="Noel B."/>
            <person name="Labadie K."/>
            <person name="Alberti A."/>
            <person name="Charles M."/>
            <person name="Arnaud D."/>
            <person name="Guo H."/>
            <person name="Daviaud C."/>
            <person name="Alamery S."/>
            <person name="Jabbari K."/>
            <person name="Zhao M."/>
            <person name="Edger P.P."/>
            <person name="Chelaifa H."/>
            <person name="Tack D."/>
            <person name="Lassalle G."/>
            <person name="Mestiri I."/>
            <person name="Schnel N."/>
            <person name="Le Paslier M.C."/>
            <person name="Fan G."/>
            <person name="Renault V."/>
            <person name="Bayer P.E."/>
            <person name="Golicz A.A."/>
            <person name="Manoli S."/>
            <person name="Lee T.H."/>
            <person name="Thi V.H."/>
            <person name="Chalabi S."/>
            <person name="Hu Q."/>
            <person name="Fan C."/>
            <person name="Tollenaere R."/>
            <person name="Lu Y."/>
            <person name="Battail C."/>
            <person name="Shen J."/>
            <person name="Sidebottom C.H."/>
            <person name="Wang X."/>
            <person name="Canaguier A."/>
            <person name="Chauveau A."/>
            <person name="Berard A."/>
            <person name="Deniot G."/>
            <person name="Guan M."/>
            <person name="Liu Z."/>
            <person name="Sun F."/>
            <person name="Lim Y.P."/>
            <person name="Lyons E."/>
            <person name="Town C.D."/>
            <person name="Bancroft I."/>
            <person name="Wang X."/>
            <person name="Meng J."/>
            <person name="Ma J."/>
            <person name="Pires J.C."/>
            <person name="King G.J."/>
            <person name="Brunel D."/>
            <person name="Delourme R."/>
            <person name="Renard M."/>
            <person name="Aury J.M."/>
            <person name="Adams K.L."/>
            <person name="Batley J."/>
            <person name="Snowdon R.J."/>
            <person name="Tost J."/>
            <person name="Edwards D."/>
            <person name="Zhou Y."/>
            <person name="Hua W."/>
            <person name="Sharpe A.G."/>
            <person name="Paterson A.H."/>
            <person name="Guan C."/>
            <person name="Wincker P."/>
        </authorList>
    </citation>
    <scope>NUCLEOTIDE SEQUENCE [LARGE SCALE GENOMIC DNA]</scope>
    <source>
        <strain evidence="3">cv. Darmor-bzh</strain>
    </source>
</reference>
<dbReference type="PaxDb" id="3708-A0A078JRQ2"/>
<dbReference type="EMBL" id="LK037154">
    <property type="protein sequence ID" value="CDY68311.1"/>
    <property type="molecule type" value="Genomic_DNA"/>
</dbReference>
<feature type="domain" description="F-box associated beta-propeller type 1" evidence="1">
    <location>
        <begin position="13"/>
        <end position="79"/>
    </location>
</feature>
<evidence type="ECO:0000313" key="3">
    <source>
        <dbReference type="Proteomes" id="UP000028999"/>
    </source>
</evidence>
<dbReference type="AlphaFoldDB" id="A0A078JRQ2"/>
<dbReference type="STRING" id="3708.A0A078JRQ2"/>
<dbReference type="NCBIfam" id="TIGR01640">
    <property type="entry name" value="F_box_assoc_1"/>
    <property type="match status" value="1"/>
</dbReference>
<dbReference type="Pfam" id="PF07734">
    <property type="entry name" value="FBA_1"/>
    <property type="match status" value="1"/>
</dbReference>
<sequence length="172" mass="20121">MSNLNRSRVLQSDHAKILVWNPYLGQTKWIEPIRNFQITNQYALGHDSNGNQKILKFSDCRKAVFKYEIYDFSSDSWKRFGQRLPLPCHTLGYPVTLSCVREEQLAVLNLEKTDEILEIWVTNKIESNSVVEQVFEAPSLMRRRELLRFLPKAKKTRPVPTKQLTSLEKINV</sequence>
<dbReference type="Proteomes" id="UP000028999">
    <property type="component" value="Unassembled WGS sequence"/>
</dbReference>
<protein>
    <submittedName>
        <fullName evidence="2">BnaCnng58450D protein</fullName>
    </submittedName>
</protein>
<organism evidence="2 3">
    <name type="scientific">Brassica napus</name>
    <name type="common">Rape</name>
    <dbReference type="NCBI Taxonomy" id="3708"/>
    <lineage>
        <taxon>Eukaryota</taxon>
        <taxon>Viridiplantae</taxon>
        <taxon>Streptophyta</taxon>
        <taxon>Embryophyta</taxon>
        <taxon>Tracheophyta</taxon>
        <taxon>Spermatophyta</taxon>
        <taxon>Magnoliopsida</taxon>
        <taxon>eudicotyledons</taxon>
        <taxon>Gunneridae</taxon>
        <taxon>Pentapetalae</taxon>
        <taxon>rosids</taxon>
        <taxon>malvids</taxon>
        <taxon>Brassicales</taxon>
        <taxon>Brassicaceae</taxon>
        <taxon>Brassiceae</taxon>
        <taxon>Brassica</taxon>
    </lineage>
</organism>
<keyword evidence="3" id="KW-1185">Reference proteome</keyword>
<accession>A0A078JRQ2</accession>
<gene>
    <name evidence="2" type="primary">BnaCnng58450D</name>
    <name evidence="2" type="ORF">GSBRNA2T00072818001</name>
</gene>
<dbReference type="InterPro" id="IPR017451">
    <property type="entry name" value="F-box-assoc_interact_dom"/>
</dbReference>
<proteinExistence type="predicted"/>
<evidence type="ECO:0000259" key="1">
    <source>
        <dbReference type="Pfam" id="PF07734"/>
    </source>
</evidence>